<organism evidence="2 3">
    <name type="scientific">Eumeta variegata</name>
    <name type="common">Bagworm moth</name>
    <name type="synonym">Eumeta japonica</name>
    <dbReference type="NCBI Taxonomy" id="151549"/>
    <lineage>
        <taxon>Eukaryota</taxon>
        <taxon>Metazoa</taxon>
        <taxon>Ecdysozoa</taxon>
        <taxon>Arthropoda</taxon>
        <taxon>Hexapoda</taxon>
        <taxon>Insecta</taxon>
        <taxon>Pterygota</taxon>
        <taxon>Neoptera</taxon>
        <taxon>Endopterygota</taxon>
        <taxon>Lepidoptera</taxon>
        <taxon>Glossata</taxon>
        <taxon>Ditrysia</taxon>
        <taxon>Tineoidea</taxon>
        <taxon>Psychidae</taxon>
        <taxon>Oiketicinae</taxon>
        <taxon>Eumeta</taxon>
    </lineage>
</organism>
<comment type="caution">
    <text evidence="2">The sequence shown here is derived from an EMBL/GenBank/DDBJ whole genome shotgun (WGS) entry which is preliminary data.</text>
</comment>
<evidence type="ECO:0000313" key="2">
    <source>
        <dbReference type="EMBL" id="GBP76737.1"/>
    </source>
</evidence>
<accession>A0A4C1YQQ7</accession>
<evidence type="ECO:0000256" key="1">
    <source>
        <dbReference type="SAM" id="MobiDB-lite"/>
    </source>
</evidence>
<keyword evidence="3" id="KW-1185">Reference proteome</keyword>
<reference evidence="2 3" key="1">
    <citation type="journal article" date="2019" name="Commun. Biol.">
        <title>The bagworm genome reveals a unique fibroin gene that provides high tensile strength.</title>
        <authorList>
            <person name="Kono N."/>
            <person name="Nakamura H."/>
            <person name="Ohtoshi R."/>
            <person name="Tomita M."/>
            <person name="Numata K."/>
            <person name="Arakawa K."/>
        </authorList>
    </citation>
    <scope>NUCLEOTIDE SEQUENCE [LARGE SCALE GENOMIC DNA]</scope>
</reference>
<dbReference type="Proteomes" id="UP000299102">
    <property type="component" value="Unassembled WGS sequence"/>
</dbReference>
<name>A0A4C1YQQ7_EUMVA</name>
<gene>
    <name evidence="2" type="ORF">EVAR_11844_1</name>
</gene>
<proteinExistence type="predicted"/>
<dbReference type="EMBL" id="BGZK01001301">
    <property type="protein sequence ID" value="GBP76737.1"/>
    <property type="molecule type" value="Genomic_DNA"/>
</dbReference>
<sequence>MTPINFGVGELPAPDSLRSVGQRPCRSIENDSSLSTKYRIDVKARPGDVTTADAAARSPERYPVLNAHRA</sequence>
<feature type="region of interest" description="Disordered" evidence="1">
    <location>
        <begin position="1"/>
        <end position="29"/>
    </location>
</feature>
<dbReference type="AlphaFoldDB" id="A0A4C1YQQ7"/>
<evidence type="ECO:0000313" key="3">
    <source>
        <dbReference type="Proteomes" id="UP000299102"/>
    </source>
</evidence>
<feature type="region of interest" description="Disordered" evidence="1">
    <location>
        <begin position="50"/>
        <end position="70"/>
    </location>
</feature>
<protein>
    <submittedName>
        <fullName evidence="2">Uncharacterized protein</fullName>
    </submittedName>
</protein>